<accession>A0A0H5DNF0</accession>
<evidence type="ECO:0000313" key="1">
    <source>
        <dbReference type="EMBL" id="CRX37717.1"/>
    </source>
</evidence>
<gene>
    <name evidence="1" type="ORF">ELAC_0356</name>
</gene>
<sequence>MSPFSVSRHPVSTSVAALSPPPLTELPKELLTLIFFQVICNSQSLMLTCTTFHQIFKENTALKNLTSFYKKLNSCYLDRKTSKHAEPRDPTECSNLAVELKCIKALAQIDRLSAERVALQMENSVEKVSALAWLLSSHEGLTTERRCVMVQQGLMACQTTDDSIRSLHAKTSLIIPCLPFYPEAALMLKTHVFTVLREKKRSAGHLMALLPLVKKLASLFPKDAIELAFSFQNEITALKSNQTRTRLLTMIAVIAAEQEPDKSVALLKQAVKATNQCLPGAKIVGLVDMAMEVASLHPAIAQTCLQSSLDLVFEHKKLITDTLVINIAKTAALLGKKEGGDILERTVAAAQTFLSDFQKARAFIKLSRLIDQVKGKALIIEAEALAKTIQRQWRAKFEILITKVYILKDPMKGIESAERAIEAAATLPDSLKFPLLAEVAEALSFTHPARCMQVLDMIDPPLMRVEAISLSIYKLKKRVSQIHFQEKPSKKIY</sequence>
<name>A0A0H5DNF0_9BACT</name>
<proteinExistence type="predicted"/>
<reference evidence="2" key="1">
    <citation type="submission" date="2015-06" db="EMBL/GenBank/DDBJ databases">
        <authorList>
            <person name="Bertelli C."/>
        </authorList>
    </citation>
    <scope>NUCLEOTIDE SEQUENCE [LARGE SCALE GENOMIC DNA]</scope>
    <source>
        <strain evidence="2">CRIB-30</strain>
    </source>
</reference>
<organism evidence="1 2">
    <name type="scientific">Estrella lausannensis</name>
    <dbReference type="NCBI Taxonomy" id="483423"/>
    <lineage>
        <taxon>Bacteria</taxon>
        <taxon>Pseudomonadati</taxon>
        <taxon>Chlamydiota</taxon>
        <taxon>Chlamydiia</taxon>
        <taxon>Parachlamydiales</taxon>
        <taxon>Candidatus Criblamydiaceae</taxon>
        <taxon>Estrella</taxon>
    </lineage>
</organism>
<protein>
    <submittedName>
        <fullName evidence="1">Uncharacterized protein</fullName>
    </submittedName>
</protein>
<dbReference type="AlphaFoldDB" id="A0A0H5DNF0"/>
<evidence type="ECO:0000313" key="2">
    <source>
        <dbReference type="Proteomes" id="UP000220251"/>
    </source>
</evidence>
<keyword evidence="2" id="KW-1185">Reference proteome</keyword>
<dbReference type="RefSeq" id="WP_098037577.1">
    <property type="nucleotide sequence ID" value="NZ_CWGJ01000006.1"/>
</dbReference>
<dbReference type="Proteomes" id="UP000220251">
    <property type="component" value="Unassembled WGS sequence"/>
</dbReference>
<dbReference type="EMBL" id="CWGJ01000006">
    <property type="protein sequence ID" value="CRX37717.1"/>
    <property type="molecule type" value="Genomic_DNA"/>
</dbReference>